<reference evidence="2" key="1">
    <citation type="submission" date="2020-06" db="EMBL/GenBank/DDBJ databases">
        <authorList>
            <consortium name="Wellcome Sanger Institute Data Sharing"/>
        </authorList>
    </citation>
    <scope>NUCLEOTIDE SEQUENCE [LARGE SCALE GENOMIC DNA]</scope>
</reference>
<evidence type="ECO:0000256" key="1">
    <source>
        <dbReference type="SAM" id="Phobius"/>
    </source>
</evidence>
<dbReference type="InterPro" id="IPR040350">
    <property type="entry name" value="TMEM272"/>
</dbReference>
<reference evidence="2" key="2">
    <citation type="submission" date="2025-08" db="UniProtKB">
        <authorList>
            <consortium name="Ensembl"/>
        </authorList>
    </citation>
    <scope>IDENTIFICATION</scope>
</reference>
<keyword evidence="1" id="KW-0812">Transmembrane</keyword>
<evidence type="ECO:0000313" key="3">
    <source>
        <dbReference type="Proteomes" id="UP000694680"/>
    </source>
</evidence>
<keyword evidence="3" id="KW-1185">Reference proteome</keyword>
<accession>A0A8C5G1U3</accession>
<reference evidence="2" key="3">
    <citation type="submission" date="2025-09" db="UniProtKB">
        <authorList>
            <consortium name="Ensembl"/>
        </authorList>
    </citation>
    <scope>IDENTIFICATION</scope>
</reference>
<dbReference type="Proteomes" id="UP000694680">
    <property type="component" value="Chromosome 11"/>
</dbReference>
<feature type="transmembrane region" description="Helical" evidence="1">
    <location>
        <begin position="87"/>
        <end position="111"/>
    </location>
</feature>
<dbReference type="Ensembl" id="ENSGWIT00000008853.1">
    <property type="protein sequence ID" value="ENSGWIP00000007927.1"/>
    <property type="gene ID" value="ENSGWIG00000004657.1"/>
</dbReference>
<protein>
    <submittedName>
        <fullName evidence="2">Uncharacterized protein</fullName>
    </submittedName>
</protein>
<feature type="transmembrane region" description="Helical" evidence="1">
    <location>
        <begin position="131"/>
        <end position="161"/>
    </location>
</feature>
<keyword evidence="1" id="KW-0472">Membrane</keyword>
<name>A0A8C5G1U3_GOUWI</name>
<proteinExistence type="predicted"/>
<dbReference type="AlphaFoldDB" id="A0A8C5G1U3"/>
<feature type="transmembrane region" description="Helical" evidence="1">
    <location>
        <begin position="27"/>
        <end position="48"/>
    </location>
</feature>
<dbReference type="PANTHER" id="PTHR33444">
    <property type="entry name" value="SI:DKEY-19B23.12-RELATED"/>
    <property type="match status" value="1"/>
</dbReference>
<dbReference type="PANTHER" id="PTHR33444:SF2">
    <property type="entry name" value="MARVEL DOMAIN-CONTAINING PROTEIN"/>
    <property type="match status" value="1"/>
</dbReference>
<feature type="transmembrane region" description="Helical" evidence="1">
    <location>
        <begin position="60"/>
        <end position="80"/>
    </location>
</feature>
<keyword evidence="1" id="KW-1133">Transmembrane helix</keyword>
<evidence type="ECO:0000313" key="2">
    <source>
        <dbReference type="Ensembl" id="ENSGWIP00000007927.1"/>
    </source>
</evidence>
<organism evidence="2 3">
    <name type="scientific">Gouania willdenowi</name>
    <name type="common">Blunt-snouted clingfish</name>
    <name type="synonym">Lepadogaster willdenowi</name>
    <dbReference type="NCBI Taxonomy" id="441366"/>
    <lineage>
        <taxon>Eukaryota</taxon>
        <taxon>Metazoa</taxon>
        <taxon>Chordata</taxon>
        <taxon>Craniata</taxon>
        <taxon>Vertebrata</taxon>
        <taxon>Euteleostomi</taxon>
        <taxon>Actinopterygii</taxon>
        <taxon>Neopterygii</taxon>
        <taxon>Teleostei</taxon>
        <taxon>Neoteleostei</taxon>
        <taxon>Acanthomorphata</taxon>
        <taxon>Ovalentaria</taxon>
        <taxon>Blenniimorphae</taxon>
        <taxon>Blenniiformes</taxon>
        <taxon>Gobiesocoidei</taxon>
        <taxon>Gobiesocidae</taxon>
        <taxon>Gobiesocinae</taxon>
        <taxon>Gouania</taxon>
    </lineage>
</organism>
<sequence length="192" mass="21601">MLTAIGLGMFHCLLFSRNKAHSINLQSLSIIVFTYILMALCYIIGAIYLGKCPVQPNIPIYLIVLGLTTIVILTLSYIMLARGKDFLTGCGAACIYIFSFGWFITGTRWIYAVYPPSYTPGTDGYCHKGLYQFAFILTSLQWAAIIVVLIFGIFYLIAYCLTRNTRYHLMSVYDGSRTDSHCLQNISPIQQL</sequence>